<dbReference type="PANTHER" id="PTHR33116">
    <property type="entry name" value="REVERSE TRANSCRIPTASE ZINC-BINDING DOMAIN-CONTAINING PROTEIN-RELATED-RELATED"/>
    <property type="match status" value="1"/>
</dbReference>
<reference evidence="1 2" key="1">
    <citation type="journal article" date="2021" name="Plant Biotechnol. J.">
        <title>Multi-omics assisted identification of the key and species-specific regulatory components of drought-tolerant mechanisms in Gossypium stocksii.</title>
        <authorList>
            <person name="Yu D."/>
            <person name="Ke L."/>
            <person name="Zhang D."/>
            <person name="Wu Y."/>
            <person name="Sun Y."/>
            <person name="Mei J."/>
            <person name="Sun J."/>
            <person name="Sun Y."/>
        </authorList>
    </citation>
    <scope>NUCLEOTIDE SEQUENCE [LARGE SCALE GENOMIC DNA]</scope>
    <source>
        <strain evidence="2">cv. E1</strain>
        <tissue evidence="1">Leaf</tissue>
    </source>
</reference>
<organism evidence="1 2">
    <name type="scientific">Gossypium stocksii</name>
    <dbReference type="NCBI Taxonomy" id="47602"/>
    <lineage>
        <taxon>Eukaryota</taxon>
        <taxon>Viridiplantae</taxon>
        <taxon>Streptophyta</taxon>
        <taxon>Embryophyta</taxon>
        <taxon>Tracheophyta</taxon>
        <taxon>Spermatophyta</taxon>
        <taxon>Magnoliopsida</taxon>
        <taxon>eudicotyledons</taxon>
        <taxon>Gunneridae</taxon>
        <taxon>Pentapetalae</taxon>
        <taxon>rosids</taxon>
        <taxon>malvids</taxon>
        <taxon>Malvales</taxon>
        <taxon>Malvaceae</taxon>
        <taxon>Malvoideae</taxon>
        <taxon>Gossypium</taxon>
    </lineage>
</organism>
<comment type="caution">
    <text evidence="1">The sequence shown here is derived from an EMBL/GenBank/DDBJ whole genome shotgun (WGS) entry which is preliminary data.</text>
</comment>
<dbReference type="AlphaFoldDB" id="A0A9D4A7P7"/>
<evidence type="ECO:0000313" key="1">
    <source>
        <dbReference type="EMBL" id="KAH1092288.1"/>
    </source>
</evidence>
<dbReference type="PANTHER" id="PTHR33116:SF86">
    <property type="entry name" value="REVERSE TRANSCRIPTASE DOMAIN-CONTAINING PROTEIN"/>
    <property type="match status" value="1"/>
</dbReference>
<accession>A0A9D4A7P7</accession>
<keyword evidence="2" id="KW-1185">Reference proteome</keyword>
<protein>
    <recommendedName>
        <fullName evidence="3">Reverse transcriptase domain-containing protein</fullName>
    </recommendedName>
</protein>
<evidence type="ECO:0008006" key="3">
    <source>
        <dbReference type="Google" id="ProtNLM"/>
    </source>
</evidence>
<sequence length="276" mass="31861">MDFFGSNRFAQVDLSLRQKLENVLHHEKLILKKVFNGGAIEADLNNTLIVLIPKVANLKDFGQFRPISLYYVLCKLVIKVIHSMRCQKNRERVTIKMDLEKAYDRVRWNFIHASLHATDDLVIFSKADLVHSRIIKDILDQFCGFSGHLINARKTNNFFSRGVDDSSANTISSLFGFQKVRDLGRYLRVPLFHQRVTDNTLNFVVEKAREKLHSWDSKKLSIAGHVTLAQLVLLTISSYFMQSMMIPRKTSDEIESLVKQFIWGSSDNKKKMSLVR</sequence>
<dbReference type="EMBL" id="JAIQCV010000006">
    <property type="protein sequence ID" value="KAH1092288.1"/>
    <property type="molecule type" value="Genomic_DNA"/>
</dbReference>
<proteinExistence type="predicted"/>
<gene>
    <name evidence="1" type="ORF">J1N35_019545</name>
</gene>
<dbReference type="Proteomes" id="UP000828251">
    <property type="component" value="Unassembled WGS sequence"/>
</dbReference>
<name>A0A9D4A7P7_9ROSI</name>
<dbReference type="OrthoDB" id="1088220at2759"/>
<evidence type="ECO:0000313" key="2">
    <source>
        <dbReference type="Proteomes" id="UP000828251"/>
    </source>
</evidence>